<dbReference type="AlphaFoldDB" id="A0A3M9XKB9"/>
<dbReference type="Proteomes" id="UP000268623">
    <property type="component" value="Unassembled WGS sequence"/>
</dbReference>
<organism evidence="1 2">
    <name type="scientific">Methylocystis hirsuta</name>
    <dbReference type="NCBI Taxonomy" id="369798"/>
    <lineage>
        <taxon>Bacteria</taxon>
        <taxon>Pseudomonadati</taxon>
        <taxon>Pseudomonadota</taxon>
        <taxon>Alphaproteobacteria</taxon>
        <taxon>Hyphomicrobiales</taxon>
        <taxon>Methylocystaceae</taxon>
        <taxon>Methylocystis</taxon>
    </lineage>
</organism>
<dbReference type="EMBL" id="QWDD01000001">
    <property type="protein sequence ID" value="RNJ48667.1"/>
    <property type="molecule type" value="Genomic_DNA"/>
</dbReference>
<dbReference type="OrthoDB" id="282152at2"/>
<sequence>MIQWACNDEVRIMQSGEARCGALFNYADLETRIWKSRLLRATRQRGGGEIAFGATQATLDVECAPTSTAFACSGFDEMDEISRERNAELLADRSITIEFKYDSSDENILREMRDGFSTAC</sequence>
<gene>
    <name evidence="1" type="ORF">D1O30_02505</name>
</gene>
<dbReference type="RefSeq" id="WP_123174664.1">
    <property type="nucleotide sequence ID" value="NZ_QWDD01000001.1"/>
</dbReference>
<evidence type="ECO:0000313" key="1">
    <source>
        <dbReference type="EMBL" id="RNJ48667.1"/>
    </source>
</evidence>
<reference evidence="1 2" key="1">
    <citation type="submission" date="2018-08" db="EMBL/GenBank/DDBJ databases">
        <title>Genome sequence of Methylocystis hirsuta CSC1, a methanotroph able to accumulate PHAs.</title>
        <authorList>
            <person name="Bordel S."/>
            <person name="Rodriguez E."/>
            <person name="Gancedo J."/>
            <person name="Munoz R."/>
        </authorList>
    </citation>
    <scope>NUCLEOTIDE SEQUENCE [LARGE SCALE GENOMIC DNA]</scope>
    <source>
        <strain evidence="1 2">CSC1</strain>
    </source>
</reference>
<accession>A0A3M9XKB9</accession>
<protein>
    <submittedName>
        <fullName evidence="1">Uncharacterized protein</fullName>
    </submittedName>
</protein>
<name>A0A3M9XKB9_9HYPH</name>
<keyword evidence="2" id="KW-1185">Reference proteome</keyword>
<comment type="caution">
    <text evidence="1">The sequence shown here is derived from an EMBL/GenBank/DDBJ whole genome shotgun (WGS) entry which is preliminary data.</text>
</comment>
<proteinExistence type="predicted"/>
<evidence type="ECO:0000313" key="2">
    <source>
        <dbReference type="Proteomes" id="UP000268623"/>
    </source>
</evidence>